<feature type="compositionally biased region" description="Basic and acidic residues" evidence="1">
    <location>
        <begin position="198"/>
        <end position="218"/>
    </location>
</feature>
<gene>
    <name evidence="2" type="ORF">Cboi02_000649100</name>
</gene>
<name>A0A9W6T7V0_CANBO</name>
<dbReference type="AlphaFoldDB" id="A0A9W6T7V0"/>
<comment type="caution">
    <text evidence="2">The sequence shown here is derived from an EMBL/GenBank/DDBJ whole genome shotgun (WGS) entry which is preliminary data.</text>
</comment>
<keyword evidence="3" id="KW-1185">Reference proteome</keyword>
<sequence>MKSAIVTSDRMVGDKLSKRLKFLNNEFKNINELKTNYYSTINEIKKHIMADNLLSIQAMLPTIYPPPPQQELKQSKLISNNNGTITEGKRGKRKITPSAKLLEDSEIDGATGGATTKKRKLGSKAAAAAAAGDAKANGKKLAPKQDTILEEGYRMVKGKNGKLIKKKIPLKQLEKMKAKAAAETAKAAAKAGKSKKGAKGEGKGKGKGAKSSDKKLDQDQDLEDGLIDNDLSMSQDMDASLDNEKLPNIKLIVKPKITIKEQRAIDKQYDNTYISIWKDLSRKDGPKAYRMLQQSVQSKQINLRKKINERNVEFLEEE</sequence>
<accession>A0A9W6T7V0</accession>
<protein>
    <submittedName>
        <fullName evidence="2">Unnamed protein product</fullName>
    </submittedName>
</protein>
<dbReference type="Proteomes" id="UP001165120">
    <property type="component" value="Unassembled WGS sequence"/>
</dbReference>
<proteinExistence type="predicted"/>
<dbReference type="EMBL" id="BSXN01004258">
    <property type="protein sequence ID" value="GME80921.1"/>
    <property type="molecule type" value="Genomic_DNA"/>
</dbReference>
<reference evidence="2" key="1">
    <citation type="submission" date="2023-04" db="EMBL/GenBank/DDBJ databases">
        <title>Candida boidinii NBRC 10035.</title>
        <authorList>
            <person name="Ichikawa N."/>
            <person name="Sato H."/>
            <person name="Tonouchi N."/>
        </authorList>
    </citation>
    <scope>NUCLEOTIDE SEQUENCE</scope>
    <source>
        <strain evidence="2">NBRC 10035</strain>
    </source>
</reference>
<feature type="region of interest" description="Disordered" evidence="1">
    <location>
        <begin position="188"/>
        <end position="240"/>
    </location>
</feature>
<organism evidence="2 3">
    <name type="scientific">Candida boidinii</name>
    <name type="common">Yeast</name>
    <dbReference type="NCBI Taxonomy" id="5477"/>
    <lineage>
        <taxon>Eukaryota</taxon>
        <taxon>Fungi</taxon>
        <taxon>Dikarya</taxon>
        <taxon>Ascomycota</taxon>
        <taxon>Saccharomycotina</taxon>
        <taxon>Pichiomycetes</taxon>
        <taxon>Pichiales</taxon>
        <taxon>Pichiaceae</taxon>
        <taxon>Ogataea</taxon>
        <taxon>Ogataea/Candida clade</taxon>
    </lineage>
</organism>
<evidence type="ECO:0000313" key="2">
    <source>
        <dbReference type="EMBL" id="GME80921.1"/>
    </source>
</evidence>
<evidence type="ECO:0000256" key="1">
    <source>
        <dbReference type="SAM" id="MobiDB-lite"/>
    </source>
</evidence>
<evidence type="ECO:0000313" key="3">
    <source>
        <dbReference type="Proteomes" id="UP001165120"/>
    </source>
</evidence>